<evidence type="ECO:0000313" key="3">
    <source>
        <dbReference type="EMBL" id="CAK7265254.1"/>
    </source>
</evidence>
<feature type="region of interest" description="Disordered" evidence="1">
    <location>
        <begin position="776"/>
        <end position="801"/>
    </location>
</feature>
<feature type="compositionally biased region" description="Polar residues" evidence="1">
    <location>
        <begin position="111"/>
        <end position="149"/>
    </location>
</feature>
<keyword evidence="4" id="KW-1185">Reference proteome</keyword>
<evidence type="ECO:0000313" key="4">
    <source>
        <dbReference type="Proteomes" id="UP001642501"/>
    </source>
</evidence>
<dbReference type="Proteomes" id="UP001642501">
    <property type="component" value="Unassembled WGS sequence"/>
</dbReference>
<feature type="region of interest" description="Disordered" evidence="1">
    <location>
        <begin position="81"/>
        <end position="156"/>
    </location>
</feature>
<feature type="region of interest" description="Disordered" evidence="1">
    <location>
        <begin position="244"/>
        <end position="283"/>
    </location>
</feature>
<protein>
    <recommendedName>
        <fullName evidence="2">Cyclic nucleotide-binding domain-containing protein</fullName>
    </recommendedName>
</protein>
<feature type="compositionally biased region" description="Polar residues" evidence="1">
    <location>
        <begin position="244"/>
        <end position="256"/>
    </location>
</feature>
<reference evidence="3 4" key="1">
    <citation type="submission" date="2024-01" db="EMBL/GenBank/DDBJ databases">
        <authorList>
            <person name="Allen C."/>
            <person name="Tagirdzhanova G."/>
        </authorList>
    </citation>
    <scope>NUCLEOTIDE SEQUENCE [LARGE SCALE GENOMIC DNA]</scope>
    <source>
        <strain evidence="3 4">CBS 573.63</strain>
    </source>
</reference>
<proteinExistence type="predicted"/>
<accession>A0ABP0DAL1</accession>
<sequence length="814" mass="87082">MAATERRNSISLLFGLGRQETKPSPLVDGYPKLRHKLQKVTKQLDTAPSDAFKYGARAPAPDIRGVQAIKVPGEEFFLSTKYESSRPLPSRDTNEAAPPVEKRQSRRDSMTRSLFRSLSSGRVPSRFRSTSLTRAPTVSATATQPSPSADETDSEDVTVGTAITTFSVTVAHALRDGVTGERRWTAPSFSGARRGSTGPLNMNTVGMAAHGDTAQVMEERGRFSARIPPSASRTSRLTLVPRTLSTPSQQQANETTAARPIPQFHRPYSQPQQRSNVSAATFQPSCTPHDFATGLIPTNSPMLPLVSSEMSPLASSATSNSSSASSNSLTPAAISASSESLTFTVESAITNSYSTLSTLARNSGSSCATPASDGSVNGPLLHTLGQEKSTKFDFDNESSDGEIGSEYYHIVPGSLNMSGDVSPTSPTAGSFAEVSLPITKPRRRVKTPVYAIGQLETGISAIEARRSIFGEQDELSLLQSKSSIECIAEEYRALLASRNSLLTDVMSGVDLDTLSSPASTYLGGLRSRNSIEHSDADLQAQEAINNAQRQFPLVPPGSIGASKIHNYHGSSLLPAPVFPKRLTRTPDSVLNGQSPLPPRLLPILHTQSSKMSFNRNSTSNSIMAAYNEQRMPLKLATPPPPPADKLALQICVDLLTRELSAAVLHRSSSAAATTATNRAAARRNFPQSTTCLQSPEAATAVPSPLPRSNASSALQILVMIEAYEQLRDQLVTEATAKNNKSAGKSRTSSNASTEELETLFSLWLSSLYRIYDSLTGSDEANSGTTHNYNGNDENKDDELHTTSDGDYVLVANGS</sequence>
<feature type="compositionally biased region" description="Polar residues" evidence="1">
    <location>
        <begin position="776"/>
        <end position="791"/>
    </location>
</feature>
<feature type="compositionally biased region" description="Basic and acidic residues" evidence="1">
    <location>
        <begin position="100"/>
        <end position="110"/>
    </location>
</feature>
<evidence type="ECO:0000256" key="1">
    <source>
        <dbReference type="SAM" id="MobiDB-lite"/>
    </source>
</evidence>
<gene>
    <name evidence="3" type="ORF">SEPCBS57363_001497</name>
</gene>
<feature type="compositionally biased region" description="Polar residues" evidence="1">
    <location>
        <begin position="269"/>
        <end position="283"/>
    </location>
</feature>
<dbReference type="InterPro" id="IPR000595">
    <property type="entry name" value="cNMP-bd_dom"/>
</dbReference>
<comment type="caution">
    <text evidence="3">The sequence shown here is derived from an EMBL/GenBank/DDBJ whole genome shotgun (WGS) entry which is preliminary data.</text>
</comment>
<name>A0ABP0DAL1_9PEZI</name>
<organism evidence="3 4">
    <name type="scientific">Sporothrix epigloea</name>
    <dbReference type="NCBI Taxonomy" id="1892477"/>
    <lineage>
        <taxon>Eukaryota</taxon>
        <taxon>Fungi</taxon>
        <taxon>Dikarya</taxon>
        <taxon>Ascomycota</taxon>
        <taxon>Pezizomycotina</taxon>
        <taxon>Sordariomycetes</taxon>
        <taxon>Sordariomycetidae</taxon>
        <taxon>Ophiostomatales</taxon>
        <taxon>Ophiostomataceae</taxon>
        <taxon>Sporothrix</taxon>
    </lineage>
</organism>
<dbReference type="PROSITE" id="PS50042">
    <property type="entry name" value="CNMP_BINDING_3"/>
    <property type="match status" value="1"/>
</dbReference>
<dbReference type="EMBL" id="CAWUOM010000015">
    <property type="protein sequence ID" value="CAK7265254.1"/>
    <property type="molecule type" value="Genomic_DNA"/>
</dbReference>
<evidence type="ECO:0000259" key="2">
    <source>
        <dbReference type="PROSITE" id="PS50042"/>
    </source>
</evidence>
<feature type="domain" description="Cyclic nucleotide-binding" evidence="2">
    <location>
        <begin position="401"/>
        <end position="442"/>
    </location>
</feature>
<feature type="region of interest" description="Disordered" evidence="1">
    <location>
        <begin position="687"/>
        <end position="707"/>
    </location>
</feature>